<dbReference type="GO" id="GO:0008381">
    <property type="term" value="F:mechanosensitive monoatomic ion channel activity"/>
    <property type="evidence" value="ECO:0007669"/>
    <property type="project" value="UniProtKB-ARBA"/>
</dbReference>
<dbReference type="Gene3D" id="2.30.30.60">
    <property type="match status" value="1"/>
</dbReference>
<feature type="transmembrane region" description="Helical" evidence="8">
    <location>
        <begin position="791"/>
        <end position="809"/>
    </location>
</feature>
<dbReference type="SUPFAM" id="SSF82861">
    <property type="entry name" value="Mechanosensitive channel protein MscS (YggB), transmembrane region"/>
    <property type="match status" value="1"/>
</dbReference>
<feature type="transmembrane region" description="Helical" evidence="8">
    <location>
        <begin position="912"/>
        <end position="940"/>
    </location>
</feature>
<dbReference type="Proteomes" id="UP000464524">
    <property type="component" value="Chromosome"/>
</dbReference>
<evidence type="ECO:0000256" key="3">
    <source>
        <dbReference type="ARBA" id="ARBA00022475"/>
    </source>
</evidence>
<dbReference type="PANTHER" id="PTHR30347">
    <property type="entry name" value="POTASSIUM CHANNEL RELATED"/>
    <property type="match status" value="1"/>
</dbReference>
<dbReference type="InterPro" id="IPR025692">
    <property type="entry name" value="MscS_IM_dom1"/>
</dbReference>
<feature type="domain" description="Mechanosensitive ion channel transmembrane helices 2/3" evidence="12">
    <location>
        <begin position="885"/>
        <end position="926"/>
    </location>
</feature>
<evidence type="ECO:0000313" key="14">
    <source>
        <dbReference type="Proteomes" id="UP000464524"/>
    </source>
</evidence>
<feature type="transmembrane region" description="Helical" evidence="8">
    <location>
        <begin position="564"/>
        <end position="583"/>
    </location>
</feature>
<dbReference type="EMBL" id="CP047656">
    <property type="protein sequence ID" value="QHJ10454.1"/>
    <property type="molecule type" value="Genomic_DNA"/>
</dbReference>
<dbReference type="KEGG" id="pmes:FX988_00668"/>
<evidence type="ECO:0000259" key="9">
    <source>
        <dbReference type="Pfam" id="PF00924"/>
    </source>
</evidence>
<feature type="transmembrane region" description="Helical" evidence="8">
    <location>
        <begin position="710"/>
        <end position="731"/>
    </location>
</feature>
<accession>A0A857JII8</accession>
<dbReference type="InterPro" id="IPR052702">
    <property type="entry name" value="MscS-like_channel"/>
</dbReference>
<evidence type="ECO:0000256" key="4">
    <source>
        <dbReference type="ARBA" id="ARBA00022692"/>
    </source>
</evidence>
<evidence type="ECO:0000256" key="7">
    <source>
        <dbReference type="SAM" id="Coils"/>
    </source>
</evidence>
<dbReference type="PANTHER" id="PTHR30347:SF1">
    <property type="entry name" value="MECHANOSENSITIVE CHANNEL MSCK"/>
    <property type="match status" value="1"/>
</dbReference>
<dbReference type="SUPFAM" id="SSF50182">
    <property type="entry name" value="Sm-like ribonucleoproteins"/>
    <property type="match status" value="1"/>
</dbReference>
<dbReference type="InterPro" id="IPR010920">
    <property type="entry name" value="LSM_dom_sf"/>
</dbReference>
<feature type="transmembrane region" description="Helical" evidence="8">
    <location>
        <begin position="643"/>
        <end position="662"/>
    </location>
</feature>
<dbReference type="Gene3D" id="1.10.287.1260">
    <property type="match status" value="1"/>
</dbReference>
<dbReference type="OrthoDB" id="9799209at2"/>
<sequence>MHTSSLLSFWIRFSLLLCLVIATTSYGDDNLLPSVEEIQQRLKASADAADISDKEKDQIEKSYQQAIDDIRAAQQYEQQSLKYRQAIKDAPDALSKIEQQQARYSAPQLPNEPLDGQTVLSLLNDMEGKVTSLRATTSELKANLDDERRLLLRQIISDTQTAIDATNNNLSTDDKNNPYQLADNIAQTAQRKMLQSKIDAIKQRLAYRPDHLALLEAQISFEQKRLNGAINLRDKLTALQSQLDSKANASKLSQLQAVTASLISAPKSLRDIAKHNEVLAQQAASLSEQQDNTSDELNRIQTQINELNNKFSSLNRLLELEVYESSAVFGNALRQEWEQTSSVINSSEAIKQTEMLLVDNRVAMFSINQKRAPYDVPEVKPLMAQIGKDNTRWKDEAHNLINQRRELISQLSSAYTQHVDTLSVLLDKLGYLSQRSQTYSDLLESNLFWIPSATPFNVQTVAAAGDSAAWLFRTEHWQNVVQAIVRNVQQEQISLFTILCAFVLTIILRKRLKQRLTDIAPNIGKVQTDAFQFTLEGLAITLGLSLPPALLLFALALLSDTQTGFSNSLSNAFFVGGLMMIYLEFMLQLVRKNGLGEVHFRWSESNLALLRKNNRLLIIVFIPVGIIMTLLTNQASVEIREDLGQFALIILCSSLAIAGTRVTRNAYYRHRSSLYTSKRFSYFVYSLLILVPVFLIILSAIGYQYSAQRILALMLETAVLCTLALLVYYTSERAISVKARRVAFEKIRAKRAATLLANEQQEAAEQSGEGVPDIIDTQELDRHTITSQTKAVIRLIIWLVLLGALSIVWQDISPIAYSLDDIVMWEISSDDPQTPAQLITLWSCLLSLAILFISVIGVRNLPGLLEMTVLGRLNLSPGTSYAITTMLKYTIVIVGIIVSVNILGAQWSKLQWLIAALGVGLGFGLQEIVANFVSGIVILFERPIRLGDTITIAGHSGTVTRIRIRATTVSDWDRKELIIPNKTFITQDFINWTLSDPVTRIVIPVGVAYGSDTEKVVSVLLNEANHNHNVYQDPAPAALFLAFGDSSLLFELRVFARAVVDRAMVTHELHMQIEKAFKQAGIEIAYPQQDVHVNMRDPIDINIATTKSDSPLK</sequence>
<evidence type="ECO:0000256" key="2">
    <source>
        <dbReference type="ARBA" id="ARBA00008017"/>
    </source>
</evidence>
<feature type="domain" description="Mechanosensitive ion channel inner membrane" evidence="10">
    <location>
        <begin position="497"/>
        <end position="825"/>
    </location>
</feature>
<gene>
    <name evidence="13" type="ORF">FX988_00668</name>
</gene>
<evidence type="ECO:0000313" key="13">
    <source>
        <dbReference type="EMBL" id="QHJ10454.1"/>
    </source>
</evidence>
<keyword evidence="6 8" id="KW-0472">Membrane</keyword>
<keyword evidence="3" id="KW-1003">Cell membrane</keyword>
<dbReference type="InterPro" id="IPR049278">
    <property type="entry name" value="MS_channel_C"/>
</dbReference>
<evidence type="ECO:0000256" key="5">
    <source>
        <dbReference type="ARBA" id="ARBA00022989"/>
    </source>
</evidence>
<dbReference type="Pfam" id="PF21088">
    <property type="entry name" value="MS_channel_1st"/>
    <property type="match status" value="1"/>
</dbReference>
<keyword evidence="5 8" id="KW-1133">Transmembrane helix</keyword>
<feature type="transmembrane region" description="Helical" evidence="8">
    <location>
        <begin position="493"/>
        <end position="512"/>
    </location>
</feature>
<evidence type="ECO:0000256" key="1">
    <source>
        <dbReference type="ARBA" id="ARBA00004651"/>
    </source>
</evidence>
<feature type="coiled-coil region" evidence="7">
    <location>
        <begin position="283"/>
        <end position="317"/>
    </location>
</feature>
<dbReference type="Pfam" id="PF00924">
    <property type="entry name" value="MS_channel_2nd"/>
    <property type="match status" value="1"/>
</dbReference>
<feature type="transmembrane region" description="Helical" evidence="8">
    <location>
        <begin position="879"/>
        <end position="900"/>
    </location>
</feature>
<feature type="domain" description="Mechanosensitive ion channel MscS" evidence="9">
    <location>
        <begin position="928"/>
        <end position="993"/>
    </location>
</feature>
<feature type="domain" description="Mechanosensitive ion channel MscS C-terminal" evidence="11">
    <location>
        <begin position="1001"/>
        <end position="1084"/>
    </location>
</feature>
<keyword evidence="7" id="KW-0175">Coiled coil</keyword>
<dbReference type="InterPro" id="IPR006685">
    <property type="entry name" value="MscS_channel_2nd"/>
</dbReference>
<keyword evidence="4 8" id="KW-0812">Transmembrane</keyword>
<evidence type="ECO:0000259" key="12">
    <source>
        <dbReference type="Pfam" id="PF21088"/>
    </source>
</evidence>
<dbReference type="RefSeq" id="WP_160178330.1">
    <property type="nucleotide sequence ID" value="NZ_CP047656.1"/>
</dbReference>
<dbReference type="Pfam" id="PF21082">
    <property type="entry name" value="MS_channel_3rd"/>
    <property type="match status" value="1"/>
</dbReference>
<feature type="transmembrane region" description="Helical" evidence="8">
    <location>
        <begin position="616"/>
        <end position="637"/>
    </location>
</feature>
<feature type="transmembrane region" description="Helical" evidence="8">
    <location>
        <begin position="839"/>
        <end position="858"/>
    </location>
</feature>
<dbReference type="InterPro" id="IPR011066">
    <property type="entry name" value="MscS_channel_C_sf"/>
</dbReference>
<dbReference type="Gene3D" id="3.30.70.100">
    <property type="match status" value="1"/>
</dbReference>
<proteinExistence type="inferred from homology"/>
<dbReference type="AlphaFoldDB" id="A0A857JII8"/>
<evidence type="ECO:0000256" key="6">
    <source>
        <dbReference type="ARBA" id="ARBA00023136"/>
    </source>
</evidence>
<dbReference type="InterPro" id="IPR023408">
    <property type="entry name" value="MscS_beta-dom_sf"/>
</dbReference>
<reference evidence="13 14" key="1">
    <citation type="submission" date="2019-12" db="EMBL/GenBank/DDBJ databases">
        <title>Genome sequencing and assembly of endphytes of Porphyra tenera.</title>
        <authorList>
            <person name="Park J.M."/>
            <person name="Shin R."/>
            <person name="Jo S.H."/>
        </authorList>
    </citation>
    <scope>NUCLEOTIDE SEQUENCE [LARGE SCALE GENOMIC DNA]</scope>
    <source>
        <strain evidence="13 14">GPM4</strain>
    </source>
</reference>
<dbReference type="GO" id="GO:0005886">
    <property type="term" value="C:plasma membrane"/>
    <property type="evidence" value="ECO:0007669"/>
    <property type="project" value="UniProtKB-SubCell"/>
</dbReference>
<comment type="subcellular location">
    <subcellularLocation>
        <location evidence="1">Cell membrane</location>
        <topology evidence="1">Multi-pass membrane protein</topology>
    </subcellularLocation>
</comment>
<evidence type="ECO:0000259" key="11">
    <source>
        <dbReference type="Pfam" id="PF21082"/>
    </source>
</evidence>
<dbReference type="InterPro" id="IPR011014">
    <property type="entry name" value="MscS_channel_TM-2"/>
</dbReference>
<dbReference type="InterPro" id="IPR049142">
    <property type="entry name" value="MS_channel_1st"/>
</dbReference>
<keyword evidence="14" id="KW-1185">Reference proteome</keyword>
<name>A0A857JII8_9ALTE</name>
<dbReference type="InterPro" id="IPR006686">
    <property type="entry name" value="MscS_channel_CS"/>
</dbReference>
<feature type="transmembrane region" description="Helical" evidence="8">
    <location>
        <begin position="533"/>
        <end position="558"/>
    </location>
</feature>
<protein>
    <submittedName>
        <fullName evidence="13">Miniconductance mechanosensitive channel MscM</fullName>
    </submittedName>
</protein>
<evidence type="ECO:0000256" key="8">
    <source>
        <dbReference type="SAM" id="Phobius"/>
    </source>
</evidence>
<evidence type="ECO:0000259" key="10">
    <source>
        <dbReference type="Pfam" id="PF12794"/>
    </source>
</evidence>
<organism evidence="13 14">
    <name type="scientific">Paraglaciecola mesophila</name>
    <dbReference type="NCBI Taxonomy" id="197222"/>
    <lineage>
        <taxon>Bacteria</taxon>
        <taxon>Pseudomonadati</taxon>
        <taxon>Pseudomonadota</taxon>
        <taxon>Gammaproteobacteria</taxon>
        <taxon>Alteromonadales</taxon>
        <taxon>Alteromonadaceae</taxon>
        <taxon>Paraglaciecola</taxon>
    </lineage>
</organism>
<dbReference type="Pfam" id="PF12794">
    <property type="entry name" value="MscS_TM"/>
    <property type="match status" value="1"/>
</dbReference>
<feature type="transmembrane region" description="Helical" evidence="8">
    <location>
        <begin position="682"/>
        <end position="704"/>
    </location>
</feature>
<dbReference type="PROSITE" id="PS01246">
    <property type="entry name" value="UPF0003"/>
    <property type="match status" value="1"/>
</dbReference>
<dbReference type="SUPFAM" id="SSF82689">
    <property type="entry name" value="Mechanosensitive channel protein MscS (YggB), C-terminal domain"/>
    <property type="match status" value="1"/>
</dbReference>
<comment type="similarity">
    <text evidence="2">Belongs to the MscS (TC 1.A.23) family.</text>
</comment>